<feature type="transmembrane region" description="Helical" evidence="1">
    <location>
        <begin position="222"/>
        <end position="241"/>
    </location>
</feature>
<feature type="transmembrane region" description="Helical" evidence="1">
    <location>
        <begin position="375"/>
        <end position="397"/>
    </location>
</feature>
<feature type="transmembrane region" description="Helical" evidence="1">
    <location>
        <begin position="154"/>
        <end position="174"/>
    </location>
</feature>
<organism evidence="3 4">
    <name type="scientific">Caldicoprobacter faecalis</name>
    <dbReference type="NCBI Taxonomy" id="937334"/>
    <lineage>
        <taxon>Bacteria</taxon>
        <taxon>Bacillati</taxon>
        <taxon>Bacillota</taxon>
        <taxon>Clostridia</taxon>
        <taxon>Caldicoprobacterales</taxon>
        <taxon>Caldicoprobacteraceae</taxon>
        <taxon>Caldicoprobacter</taxon>
    </lineage>
</organism>
<feature type="domain" description="Nucleoside transporter/FeoB GTPase Gate" evidence="2">
    <location>
        <begin position="46"/>
        <end position="147"/>
    </location>
</feature>
<keyword evidence="1" id="KW-0472">Membrane</keyword>
<dbReference type="RefSeq" id="WP_025747047.1">
    <property type="nucleotide sequence ID" value="NZ_FOXR01000016.1"/>
</dbReference>
<dbReference type="STRING" id="937334.SAMN05444406_1166"/>
<dbReference type="NCBIfam" id="TIGR02871">
    <property type="entry name" value="spore_ylbJ"/>
    <property type="match status" value="1"/>
</dbReference>
<feature type="domain" description="Nucleoside transporter/FeoB GTPase Gate" evidence="2">
    <location>
        <begin position="224"/>
        <end position="305"/>
    </location>
</feature>
<dbReference type="InterPro" id="IPR011642">
    <property type="entry name" value="Gate_dom"/>
</dbReference>
<proteinExistence type="predicted"/>
<evidence type="ECO:0000259" key="2">
    <source>
        <dbReference type="Pfam" id="PF07670"/>
    </source>
</evidence>
<dbReference type="PROSITE" id="PS51257">
    <property type="entry name" value="PROKAR_LIPOPROTEIN"/>
    <property type="match status" value="1"/>
</dbReference>
<keyword evidence="1" id="KW-1133">Transmembrane helix</keyword>
<protein>
    <submittedName>
        <fullName evidence="3">Sporulation integral membrane protein YlbJ</fullName>
    </submittedName>
</protein>
<feature type="transmembrane region" description="Helical" evidence="1">
    <location>
        <begin position="324"/>
        <end position="346"/>
    </location>
</feature>
<accession>A0A1I5WD79</accession>
<dbReference type="EMBL" id="FOXR01000016">
    <property type="protein sequence ID" value="SFQ17714.1"/>
    <property type="molecule type" value="Genomic_DNA"/>
</dbReference>
<feature type="transmembrane region" description="Helical" evidence="1">
    <location>
        <begin position="12"/>
        <end position="31"/>
    </location>
</feature>
<keyword evidence="1" id="KW-0812">Transmembrane</keyword>
<feature type="transmembrane region" description="Helical" evidence="1">
    <location>
        <begin position="295"/>
        <end position="317"/>
    </location>
</feature>
<reference evidence="3 4" key="1">
    <citation type="submission" date="2016-10" db="EMBL/GenBank/DDBJ databases">
        <authorList>
            <person name="de Groot N.N."/>
        </authorList>
    </citation>
    <scope>NUCLEOTIDE SEQUENCE [LARGE SCALE GENOMIC DNA]</scope>
    <source>
        <strain evidence="3 4">DSM 20678</strain>
    </source>
</reference>
<feature type="transmembrane region" description="Helical" evidence="1">
    <location>
        <begin position="51"/>
        <end position="75"/>
    </location>
</feature>
<dbReference type="InterPro" id="IPR014226">
    <property type="entry name" value="Spore_IM_YlbJ"/>
</dbReference>
<name>A0A1I5WD79_9FIRM</name>
<gene>
    <name evidence="3" type="ORF">SAMN05444406_1166</name>
</gene>
<keyword evidence="4" id="KW-1185">Reference proteome</keyword>
<evidence type="ECO:0000313" key="4">
    <source>
        <dbReference type="Proteomes" id="UP000198577"/>
    </source>
</evidence>
<sequence length="408" mass="44570">MHKRYALIKLQSITLVMLCLLVACFIIAFPRQSFQAALTGLDTWLRNVFPALLPFFITSEIMMGIGLVDFFAILLRPVMRPLFRCPGESSFIWAMSITSGYPVGAKLTSSFLERGSITVHEAQRIMAFCSTSGPLFMLGAVGIGMLNSSAAGKVIAASHYIASIIVGLIFRFYMPSGHKKAKKIDNPPGIKAAFAALLAARKKDSRTFGEMLGDAVRNSMNALLYIGGFIVLFSVVINILLKTGFISNVSRMLAPLLLPLGIKPQLLPGLMGGIFEMTTGCKLISQAAAPLSQKIILSAFVISWSGFSIHFQVMGFLSKSGTSIGLYIMAKFLHGILASILAWTIMKIWPQPELGVFHQFSPQPNTSFSAQLQSAWQLVVYCILILSLTALISLIMVRLNPSRHSKRP</sequence>
<dbReference type="AlphaFoldDB" id="A0A1I5WD79"/>
<feature type="transmembrane region" description="Helical" evidence="1">
    <location>
        <begin position="125"/>
        <end position="147"/>
    </location>
</feature>
<dbReference type="Proteomes" id="UP000198577">
    <property type="component" value="Unassembled WGS sequence"/>
</dbReference>
<evidence type="ECO:0000313" key="3">
    <source>
        <dbReference type="EMBL" id="SFQ17714.1"/>
    </source>
</evidence>
<dbReference type="Pfam" id="PF07670">
    <property type="entry name" value="Gate"/>
    <property type="match status" value="2"/>
</dbReference>
<evidence type="ECO:0000256" key="1">
    <source>
        <dbReference type="SAM" id="Phobius"/>
    </source>
</evidence>